<keyword evidence="3" id="KW-1185">Reference proteome</keyword>
<feature type="domain" description="Polysaccharide pyruvyl transferase" evidence="1">
    <location>
        <begin position="13"/>
        <end position="303"/>
    </location>
</feature>
<proteinExistence type="predicted"/>
<accession>A0ABM6KH63</accession>
<name>A0ABM6KH63_9BACI</name>
<protein>
    <recommendedName>
        <fullName evidence="1">Polysaccharide pyruvyl transferase domain-containing protein</fullName>
    </recommendedName>
</protein>
<evidence type="ECO:0000259" key="1">
    <source>
        <dbReference type="Pfam" id="PF04230"/>
    </source>
</evidence>
<organism evidence="2 3">
    <name type="scientific">Sutcliffiella horikoshii</name>
    <dbReference type="NCBI Taxonomy" id="79883"/>
    <lineage>
        <taxon>Bacteria</taxon>
        <taxon>Bacillati</taxon>
        <taxon>Bacillota</taxon>
        <taxon>Bacilli</taxon>
        <taxon>Bacillales</taxon>
        <taxon>Bacillaceae</taxon>
        <taxon>Sutcliffiella</taxon>
    </lineage>
</organism>
<dbReference type="InterPro" id="IPR007345">
    <property type="entry name" value="Polysacch_pyruvyl_Trfase"/>
</dbReference>
<gene>
    <name evidence="2" type="ORF">B4U37_07250</name>
</gene>
<sequence>MKIFIHGFYGAGNAGDDAILEAIIETIKEINGKIEIVVSIRSKNIPAYYGKESIQYVLGTDIPAVSKELETCSLLIVGGGGLFQDYNSFDPGNLFTNQRGAINYYTYPIILAKMMAIRVMFYGIGVGPLQQPISRTAMKWIGELADDITVRDMESYQLLKEVGVTKQVLTADPVTRLGSTFTNEAHSMNSNKKLNVGINLRNWTYAEQDAKLFQQQFIHYLHLLAKAFPITYYVMPFNKLPSEMVKAEQIAKELGNAEVLPYSSSPKKYKYLCQQLDLMIAMRLHANIFSIYEGVPSVGISYDGKVEQFFQEIQLPTYCHSLSNYDLSSFKQIIQDILNNTGHHKRVVQDKLAILQEREKINKDVLTKAIELSKYD</sequence>
<dbReference type="PANTHER" id="PTHR36836:SF1">
    <property type="entry name" value="COLANIC ACID BIOSYNTHESIS PROTEIN WCAK"/>
    <property type="match status" value="1"/>
</dbReference>
<evidence type="ECO:0000313" key="3">
    <source>
        <dbReference type="Proteomes" id="UP000195573"/>
    </source>
</evidence>
<dbReference type="Proteomes" id="UP000195573">
    <property type="component" value="Chromosome"/>
</dbReference>
<reference evidence="2 3" key="1">
    <citation type="submission" date="2017-04" db="EMBL/GenBank/DDBJ databases">
        <title>Complete Genome Sequence of the Bacillus horikoshii 20a strain from Cuatro Cienegas, Coahuila, Mexico.</title>
        <authorList>
            <person name="Zarza E."/>
            <person name="Alcaraz L.D."/>
            <person name="Aguilar-Salinas B."/>
            <person name="Islas A."/>
            <person name="Olmedo-Alvarez G."/>
        </authorList>
    </citation>
    <scope>NUCLEOTIDE SEQUENCE [LARGE SCALE GENOMIC DNA]</scope>
    <source>
        <strain evidence="2 3">20a</strain>
    </source>
</reference>
<dbReference type="PANTHER" id="PTHR36836">
    <property type="entry name" value="COLANIC ACID BIOSYNTHESIS PROTEIN WCAK"/>
    <property type="match status" value="1"/>
</dbReference>
<dbReference type="RefSeq" id="WP_088017688.1">
    <property type="nucleotide sequence ID" value="NZ_CP020880.1"/>
</dbReference>
<dbReference type="Pfam" id="PF04230">
    <property type="entry name" value="PS_pyruv_trans"/>
    <property type="match status" value="1"/>
</dbReference>
<dbReference type="EMBL" id="CP020880">
    <property type="protein sequence ID" value="ART75837.1"/>
    <property type="molecule type" value="Genomic_DNA"/>
</dbReference>
<dbReference type="GeneID" id="96738221"/>
<evidence type="ECO:0000313" key="2">
    <source>
        <dbReference type="EMBL" id="ART75837.1"/>
    </source>
</evidence>